<feature type="signal peptide" evidence="1">
    <location>
        <begin position="1"/>
        <end position="23"/>
    </location>
</feature>
<reference evidence="2 3" key="1">
    <citation type="journal article" date="2018" name="Sci. Rep.">
        <title>A novel species of the marine cyanobacterium Acaryochloris with a unique pigment content and lifestyle.</title>
        <authorList>
            <person name="Partensky F."/>
            <person name="Six C."/>
            <person name="Ratin M."/>
            <person name="Garczarek L."/>
            <person name="Vaulot D."/>
            <person name="Probert I."/>
            <person name="Calteau A."/>
            <person name="Gourvil P."/>
            <person name="Marie D."/>
            <person name="Grebert T."/>
            <person name="Bouchier C."/>
            <person name="Le Panse S."/>
            <person name="Gachenot M."/>
            <person name="Rodriguez F."/>
            <person name="Garrido J.L."/>
        </authorList>
    </citation>
    <scope>NUCLEOTIDE SEQUENCE [LARGE SCALE GENOMIC DNA]</scope>
    <source>
        <strain evidence="2 3">RCC1774</strain>
    </source>
</reference>
<organism evidence="2 3">
    <name type="scientific">Acaryochloris thomasi RCC1774</name>
    <dbReference type="NCBI Taxonomy" id="1764569"/>
    <lineage>
        <taxon>Bacteria</taxon>
        <taxon>Bacillati</taxon>
        <taxon>Cyanobacteriota</taxon>
        <taxon>Cyanophyceae</taxon>
        <taxon>Acaryochloridales</taxon>
        <taxon>Acaryochloridaceae</taxon>
        <taxon>Acaryochloris</taxon>
        <taxon>Acaryochloris thomasi</taxon>
    </lineage>
</organism>
<keyword evidence="1" id="KW-0732">Signal</keyword>
<accession>A0A2W1JV38</accession>
<evidence type="ECO:0000256" key="1">
    <source>
        <dbReference type="SAM" id="SignalP"/>
    </source>
</evidence>
<dbReference type="EMBL" id="PQWO01000003">
    <property type="protein sequence ID" value="PZD74342.1"/>
    <property type="molecule type" value="Genomic_DNA"/>
</dbReference>
<dbReference type="AlphaFoldDB" id="A0A2W1JV38"/>
<comment type="caution">
    <text evidence="2">The sequence shown here is derived from an EMBL/GenBank/DDBJ whole genome shotgun (WGS) entry which is preliminary data.</text>
</comment>
<feature type="chain" id="PRO_5016092323" evidence="1">
    <location>
        <begin position="24"/>
        <end position="174"/>
    </location>
</feature>
<sequence length="174" mass="18589">MTAKLLMPLALLAVLGLPTKAIAHVIETDYLLPSLEATSDQDAPSLEAEGTDSSAITFTSQFTSGEPFKNGKITIYAPGNDEKPWLVSEMDENGEFEFEPDKSIEGDWTIEIGEGGHWDSWTVPVKAKGKSVTYGEISDASSQFPEIPSQLLVIGAACLSGGVGSALLRRKRSA</sequence>
<gene>
    <name evidence="2" type="ORF">C1752_01199</name>
</gene>
<proteinExistence type="predicted"/>
<evidence type="ECO:0000313" key="3">
    <source>
        <dbReference type="Proteomes" id="UP000248857"/>
    </source>
</evidence>
<dbReference type="Proteomes" id="UP000248857">
    <property type="component" value="Unassembled WGS sequence"/>
</dbReference>
<dbReference type="OrthoDB" id="7873998at2"/>
<name>A0A2W1JV38_9CYAN</name>
<keyword evidence="3" id="KW-1185">Reference proteome</keyword>
<protein>
    <submittedName>
        <fullName evidence="2">Uncharacterized protein</fullName>
    </submittedName>
</protein>
<dbReference type="RefSeq" id="WP_110985179.1">
    <property type="nucleotide sequence ID" value="NZ_CAWNWM010000003.1"/>
</dbReference>
<evidence type="ECO:0000313" key="2">
    <source>
        <dbReference type="EMBL" id="PZD74342.1"/>
    </source>
</evidence>